<evidence type="ECO:0000313" key="12">
    <source>
        <dbReference type="EMBL" id="CAG8778243.1"/>
    </source>
</evidence>
<comment type="subcellular location">
    <subcellularLocation>
        <location evidence="1 11">Endoplasmic reticulum membrane</location>
        <topology evidence="1 11">Single-pass membrane protein</topology>
    </subcellularLocation>
    <subcellularLocation>
        <location evidence="2">Nucleus membrane</location>
        <topology evidence="2">Single-pass membrane protein</topology>
    </subcellularLocation>
</comment>
<accession>A0A9N9JEV3</accession>
<sequence>LQKIIKSYSKIPSLHKILGIKWIKLIYVESFARVRTLSLSGKLLLRFVDRFIVQWPYLEQKYPQAEYKGILV</sequence>
<evidence type="ECO:0000256" key="1">
    <source>
        <dbReference type="ARBA" id="ARBA00004389"/>
    </source>
</evidence>
<dbReference type="Proteomes" id="UP000789342">
    <property type="component" value="Unassembled WGS sequence"/>
</dbReference>
<organism evidence="12 13">
    <name type="scientific">Acaulospora morrowiae</name>
    <dbReference type="NCBI Taxonomy" id="94023"/>
    <lineage>
        <taxon>Eukaryota</taxon>
        <taxon>Fungi</taxon>
        <taxon>Fungi incertae sedis</taxon>
        <taxon>Mucoromycota</taxon>
        <taxon>Glomeromycotina</taxon>
        <taxon>Glomeromycetes</taxon>
        <taxon>Diversisporales</taxon>
        <taxon>Acaulosporaceae</taxon>
        <taxon>Acaulospora</taxon>
    </lineage>
</organism>
<dbReference type="GO" id="GO:0043541">
    <property type="term" value="C:UDP-N-acetylglucosamine transferase complex"/>
    <property type="evidence" value="ECO:0007669"/>
    <property type="project" value="TreeGrafter"/>
</dbReference>
<protein>
    <recommendedName>
        <fullName evidence="5 11">UDP-N-acetylglucosamine transferase subunit ALG14</fullName>
    </recommendedName>
    <alternativeName>
        <fullName evidence="10 11">Asparagine-linked glycosylation protein 14</fullName>
    </alternativeName>
</protein>
<feature type="non-terminal residue" evidence="12">
    <location>
        <position position="1"/>
    </location>
</feature>
<dbReference type="GO" id="GO:0004577">
    <property type="term" value="F:N-acetylglucosaminyldiphosphodolichol N-acetylglucosaminyltransferase activity"/>
    <property type="evidence" value="ECO:0007669"/>
    <property type="project" value="TreeGrafter"/>
</dbReference>
<dbReference type="PANTHER" id="PTHR12154">
    <property type="entry name" value="GLYCOSYL TRANSFERASE-RELATED"/>
    <property type="match status" value="1"/>
</dbReference>
<evidence type="ECO:0000256" key="6">
    <source>
        <dbReference type="ARBA" id="ARBA00022692"/>
    </source>
</evidence>
<dbReference type="InterPro" id="IPR013969">
    <property type="entry name" value="Oligosacch_biosynth_Alg14"/>
</dbReference>
<proteinExistence type="inferred from homology"/>
<dbReference type="AlphaFoldDB" id="A0A9N9JEV3"/>
<evidence type="ECO:0000256" key="2">
    <source>
        <dbReference type="ARBA" id="ARBA00004590"/>
    </source>
</evidence>
<keyword evidence="6" id="KW-0812">Transmembrane</keyword>
<evidence type="ECO:0000256" key="7">
    <source>
        <dbReference type="ARBA" id="ARBA00022824"/>
    </source>
</evidence>
<keyword evidence="8" id="KW-1133">Transmembrane helix</keyword>
<evidence type="ECO:0000256" key="10">
    <source>
        <dbReference type="ARBA" id="ARBA00032062"/>
    </source>
</evidence>
<evidence type="ECO:0000256" key="3">
    <source>
        <dbReference type="ARBA" id="ARBA00009731"/>
    </source>
</evidence>
<evidence type="ECO:0000256" key="11">
    <source>
        <dbReference type="RuleBase" id="RU362127"/>
    </source>
</evidence>
<gene>
    <name evidence="11" type="primary">ALG14</name>
    <name evidence="12" type="ORF">AMORRO_LOCUS17095</name>
</gene>
<comment type="caution">
    <text evidence="12">The sequence shown here is derived from an EMBL/GenBank/DDBJ whole genome shotgun (WGS) entry which is preliminary data.</text>
</comment>
<comment type="function">
    <text evidence="11">Involved in protein N-glycosylation. Essential for the second step of the dolichol-linked oligosaccharide pathway. Anchors the catalytic subunit ALG13 to the ER.</text>
</comment>
<comment type="subunit">
    <text evidence="4 11">Heterodimer with ALG13 to form a functional enzyme.</text>
</comment>
<dbReference type="GO" id="GO:0006488">
    <property type="term" value="P:dolichol-linked oligosaccharide biosynthetic process"/>
    <property type="evidence" value="ECO:0007669"/>
    <property type="project" value="InterPro"/>
</dbReference>
<name>A0A9N9JEV3_9GLOM</name>
<dbReference type="EMBL" id="CAJVPV010050720">
    <property type="protein sequence ID" value="CAG8778243.1"/>
    <property type="molecule type" value="Genomic_DNA"/>
</dbReference>
<dbReference type="PANTHER" id="PTHR12154:SF4">
    <property type="entry name" value="UDP-N-ACETYLGLUCOSAMINE TRANSFERASE SUBUNIT ALG14 HOMOLOG"/>
    <property type="match status" value="1"/>
</dbReference>
<dbReference type="OrthoDB" id="17098at2759"/>
<evidence type="ECO:0000256" key="9">
    <source>
        <dbReference type="ARBA" id="ARBA00023136"/>
    </source>
</evidence>
<keyword evidence="13" id="KW-1185">Reference proteome</keyword>
<comment type="similarity">
    <text evidence="3 11">Belongs to the ALG14 family.</text>
</comment>
<keyword evidence="7 11" id="KW-0256">Endoplasmic reticulum</keyword>
<dbReference type="Pfam" id="PF08660">
    <property type="entry name" value="Alg14"/>
    <property type="match status" value="1"/>
</dbReference>
<dbReference type="GO" id="GO:0031965">
    <property type="term" value="C:nuclear membrane"/>
    <property type="evidence" value="ECO:0007669"/>
    <property type="project" value="UniProtKB-SubCell"/>
</dbReference>
<evidence type="ECO:0000256" key="5">
    <source>
        <dbReference type="ARBA" id="ARBA00017467"/>
    </source>
</evidence>
<evidence type="ECO:0000313" key="13">
    <source>
        <dbReference type="Proteomes" id="UP000789342"/>
    </source>
</evidence>
<evidence type="ECO:0000256" key="4">
    <source>
        <dbReference type="ARBA" id="ARBA00011335"/>
    </source>
</evidence>
<evidence type="ECO:0000256" key="8">
    <source>
        <dbReference type="ARBA" id="ARBA00022989"/>
    </source>
</evidence>
<keyword evidence="9" id="KW-0472">Membrane</keyword>
<reference evidence="12" key="1">
    <citation type="submission" date="2021-06" db="EMBL/GenBank/DDBJ databases">
        <authorList>
            <person name="Kallberg Y."/>
            <person name="Tangrot J."/>
            <person name="Rosling A."/>
        </authorList>
    </citation>
    <scope>NUCLEOTIDE SEQUENCE</scope>
    <source>
        <strain evidence="12">CL551</strain>
    </source>
</reference>